<sequence>MKPNNAPKKLTSIGLIQTKDSLPNLSNPIYFFTNFAKNTVLYIGDFTYVIC</sequence>
<evidence type="ECO:0000313" key="2">
    <source>
        <dbReference type="Proteomes" id="UP000012371"/>
    </source>
</evidence>
<dbReference type="AlphaFoldDB" id="N1W1Q5"/>
<evidence type="ECO:0000313" key="1">
    <source>
        <dbReference type="EMBL" id="EMY62932.1"/>
    </source>
</evidence>
<keyword evidence="2" id="KW-1185">Reference proteome</keyword>
<dbReference type="EMBL" id="AOGW02000006">
    <property type="protein sequence ID" value="EMY62932.1"/>
    <property type="molecule type" value="Genomic_DNA"/>
</dbReference>
<dbReference type="STRING" id="1257025.LEP1GSC203_2872"/>
<organism evidence="1 2">
    <name type="scientific">Leptospira terpstrae serovar Hualin str. LT 11-33 = ATCC 700639</name>
    <dbReference type="NCBI Taxonomy" id="1257025"/>
    <lineage>
        <taxon>Bacteria</taxon>
        <taxon>Pseudomonadati</taxon>
        <taxon>Spirochaetota</taxon>
        <taxon>Spirochaetia</taxon>
        <taxon>Leptospirales</taxon>
        <taxon>Leptospiraceae</taxon>
        <taxon>Leptospira</taxon>
    </lineage>
</organism>
<name>N1W1Q5_9LEPT</name>
<reference evidence="1" key="1">
    <citation type="submission" date="2013-03" db="EMBL/GenBank/DDBJ databases">
        <authorList>
            <person name="Harkins D.M."/>
            <person name="Durkin A.S."/>
            <person name="Brinkac L.M."/>
            <person name="Haft D.H."/>
            <person name="Selengut J.D."/>
            <person name="Sanka R."/>
            <person name="DePew J."/>
            <person name="Purushe J."/>
            <person name="Hartskeerl R.A."/>
            <person name="Ahmed A."/>
            <person name="van der Linden H."/>
            <person name="Goris M.G.A."/>
            <person name="Vinetz J.M."/>
            <person name="Sutton G.G."/>
            <person name="Nierman W.C."/>
            <person name="Fouts D.E."/>
        </authorList>
    </citation>
    <scope>NUCLEOTIDE SEQUENCE [LARGE SCALE GENOMIC DNA]</scope>
    <source>
        <strain evidence="1">LT 11-33</strain>
    </source>
</reference>
<comment type="caution">
    <text evidence="1">The sequence shown here is derived from an EMBL/GenBank/DDBJ whole genome shotgun (WGS) entry which is preliminary data.</text>
</comment>
<proteinExistence type="predicted"/>
<protein>
    <submittedName>
        <fullName evidence="1">Uncharacterized protein</fullName>
    </submittedName>
</protein>
<dbReference type="Proteomes" id="UP000012371">
    <property type="component" value="Unassembled WGS sequence"/>
</dbReference>
<gene>
    <name evidence="1" type="ORF">LEP1GSC203_2872</name>
</gene>
<accession>N1W1Q5</accession>